<dbReference type="SUPFAM" id="SSF53448">
    <property type="entry name" value="Nucleotide-diphospho-sugar transferases"/>
    <property type="match status" value="1"/>
</dbReference>
<sequence>MTRILSLTVPLLMLTFYLSNRESCFLEECAEKPDPGSNRSSQYQEPETRTEPFSYAGDIYFVETSKRLDGSFLFMCSVESAARAHPNSLVTVLMNGLLAYSAENFPRPLAVSLLSQFSNVRFQALDFTKLFDGTPLADWWYRLDSYYEPYLFPVLSDACRLALLYKYGGIYLDTDIIVLKNLMNLTNALGIQSSFKLNGAVLAFEPRHEFLGLCLQNFVEKYHGAVWGHQGPNLLTRVLKKWCGIKRLRSCNGVTVMKKRVFYPITFRFWKKYFSTNSSSIFKKLQKYSYTAHIWNKMSTGSGTPLKIGSNVLLEQLFSNYCPSTYEFMVFYGDGNHRVLIN</sequence>
<keyword evidence="9" id="KW-0472">Membrane</keyword>
<reference evidence="21" key="3">
    <citation type="submission" date="2025-09" db="UniProtKB">
        <authorList>
            <consortium name="Ensembl"/>
        </authorList>
    </citation>
    <scope>IDENTIFICATION</scope>
</reference>
<dbReference type="Proteomes" id="UP000008672">
    <property type="component" value="Unassembled WGS sequence"/>
</dbReference>
<protein>
    <recommendedName>
        <fullName evidence="11">Lactosylceramide 4-alpha-galactosyltransferase</fullName>
        <ecNumber evidence="10">2.4.1.228</ecNumber>
    </recommendedName>
    <alternativeName>
        <fullName evidence="15">Alpha-1,4-N-acetylglucosaminyltransferase</fullName>
    </alternativeName>
    <alternativeName>
        <fullName evidence="13">Alpha-1,4-galactosyltransferase</fullName>
    </alternativeName>
    <alternativeName>
        <fullName evidence="14">Globotriaosylceramide synthase</fullName>
    </alternativeName>
    <alternativeName>
        <fullName evidence="12">UDP-galactose:beta-D-galactosyl-beta1-R 4-alpha-D-galactosyltransferase</fullName>
    </alternativeName>
</protein>
<feature type="chain" id="PRO_5004043577" description="Lactosylceramide 4-alpha-galactosyltransferase" evidence="19">
    <location>
        <begin position="22"/>
        <end position="342"/>
    </location>
</feature>
<reference evidence="22" key="1">
    <citation type="submission" date="2011-08" db="EMBL/GenBank/DDBJ databases">
        <title>The draft genome of Latimeria chalumnae.</title>
        <authorList>
            <person name="Di Palma F."/>
            <person name="Alfoldi J."/>
            <person name="Johnson J."/>
            <person name="Berlin A."/>
            <person name="Gnerre S."/>
            <person name="Jaffe D."/>
            <person name="MacCallum I."/>
            <person name="Young S."/>
            <person name="Walker B.J."/>
            <person name="Lander E."/>
            <person name="Lindblad-Toh K."/>
        </authorList>
    </citation>
    <scope>NUCLEOTIDE SEQUENCE [LARGE SCALE GENOMIC DNA]</scope>
    <source>
        <strain evidence="22">Wild caught</strain>
    </source>
</reference>
<dbReference type="GO" id="GO:0050512">
    <property type="term" value="F:lactosylceramide 4-alpha-galactosyltransferase activity"/>
    <property type="evidence" value="ECO:0007669"/>
    <property type="project" value="UniProtKB-EC"/>
</dbReference>
<dbReference type="PANTHER" id="PTHR12042">
    <property type="entry name" value="LACTOSYLCERAMIDE 4-ALPHA-GALACTOSYLTRANSFERASE ALPHA- 1,4-GALACTOSYLTRANSFERASE"/>
    <property type="match status" value="1"/>
</dbReference>
<dbReference type="eggNOG" id="KOG1928">
    <property type="taxonomic scope" value="Eukaryota"/>
</dbReference>
<reference evidence="21" key="2">
    <citation type="submission" date="2025-08" db="UniProtKB">
        <authorList>
            <consortium name="Ensembl"/>
        </authorList>
    </citation>
    <scope>IDENTIFICATION</scope>
</reference>
<dbReference type="AlphaFoldDB" id="M3XKN3"/>
<evidence type="ECO:0000259" key="20">
    <source>
        <dbReference type="Pfam" id="PF04572"/>
    </source>
</evidence>
<evidence type="ECO:0000256" key="17">
    <source>
        <dbReference type="ARBA" id="ARBA00049327"/>
    </source>
</evidence>
<dbReference type="STRING" id="7897.ENSLACP00000023289"/>
<proteinExistence type="inferred from homology"/>
<evidence type="ECO:0000256" key="14">
    <source>
        <dbReference type="ARBA" id="ARBA00043154"/>
    </source>
</evidence>
<dbReference type="EC" id="2.4.1.228" evidence="10"/>
<keyword evidence="4" id="KW-0444">Lipid biosynthesis</keyword>
<feature type="region of interest" description="Disordered" evidence="18">
    <location>
        <begin position="30"/>
        <end position="49"/>
    </location>
</feature>
<comment type="catalytic activity">
    <reaction evidence="16">
        <text>a beta-D-Gal-(1-&gt;4)-beta-D-Glc-(1&lt;-&gt;1)-Cer(d18:1(4E)) + UDP-alpha-D-galactose = a globoside Gb3Cer (d18:1(4E)) + UDP + H(+)</text>
        <dbReference type="Rhea" id="RHEA:11924"/>
        <dbReference type="ChEBI" id="CHEBI:15378"/>
        <dbReference type="ChEBI" id="CHEBI:17950"/>
        <dbReference type="ChEBI" id="CHEBI:18313"/>
        <dbReference type="ChEBI" id="CHEBI:58223"/>
        <dbReference type="ChEBI" id="CHEBI:66914"/>
        <dbReference type="EC" id="2.4.1.228"/>
    </reaction>
    <physiologicalReaction direction="left-to-right" evidence="16">
        <dbReference type="Rhea" id="RHEA:11925"/>
    </physiologicalReaction>
</comment>
<comment type="subcellular location">
    <subcellularLocation>
        <location evidence="1">Golgi apparatus membrane</location>
        <topology evidence="1">Single-pass type II membrane protein</topology>
    </subcellularLocation>
</comment>
<dbReference type="InParanoid" id="M3XKN3"/>
<evidence type="ECO:0000256" key="19">
    <source>
        <dbReference type="SAM" id="SignalP"/>
    </source>
</evidence>
<dbReference type="KEGG" id="lcm:102358135"/>
<evidence type="ECO:0000256" key="11">
    <source>
        <dbReference type="ARBA" id="ARBA00040835"/>
    </source>
</evidence>
<dbReference type="EMBL" id="AFYH01265576">
    <property type="status" value="NOT_ANNOTATED_CDS"/>
    <property type="molecule type" value="Genomic_DNA"/>
</dbReference>
<evidence type="ECO:0000256" key="12">
    <source>
        <dbReference type="ARBA" id="ARBA00041556"/>
    </source>
</evidence>
<dbReference type="InterPro" id="IPR007652">
    <property type="entry name" value="A1-4-GlycosylTfrase_dom"/>
</dbReference>
<evidence type="ECO:0000313" key="21">
    <source>
        <dbReference type="Ensembl" id="ENSLACP00000023289.1"/>
    </source>
</evidence>
<keyword evidence="22" id="KW-1185">Reference proteome</keyword>
<keyword evidence="8" id="KW-0443">Lipid metabolism</keyword>
<evidence type="ECO:0000256" key="4">
    <source>
        <dbReference type="ARBA" id="ARBA00022516"/>
    </source>
</evidence>
<evidence type="ECO:0000256" key="8">
    <source>
        <dbReference type="ARBA" id="ARBA00023098"/>
    </source>
</evidence>
<name>M3XKN3_LATCH</name>
<feature type="domain" description="Alpha 1,4-glycosyltransferase" evidence="20">
    <location>
        <begin position="203"/>
        <end position="328"/>
    </location>
</feature>
<keyword evidence="19" id="KW-0732">Signal</keyword>
<dbReference type="Pfam" id="PF04488">
    <property type="entry name" value="Gly_transf_sug"/>
    <property type="match status" value="1"/>
</dbReference>
<comment type="similarity">
    <text evidence="3">Belongs to the glycosyltransferase 32 family.</text>
</comment>
<evidence type="ECO:0000256" key="7">
    <source>
        <dbReference type="ARBA" id="ARBA00023034"/>
    </source>
</evidence>
<evidence type="ECO:0000256" key="1">
    <source>
        <dbReference type="ARBA" id="ARBA00004323"/>
    </source>
</evidence>
<evidence type="ECO:0000256" key="10">
    <source>
        <dbReference type="ARBA" id="ARBA00039051"/>
    </source>
</evidence>
<dbReference type="PANTHER" id="PTHR12042:SF17">
    <property type="entry name" value="LACTOSYLCERAMIDE 4-ALPHA-GALACTOSYLTRANSFERASE"/>
    <property type="match status" value="1"/>
</dbReference>
<dbReference type="GeneTree" id="ENSGT00510000047981"/>
<evidence type="ECO:0000256" key="3">
    <source>
        <dbReference type="ARBA" id="ARBA00009003"/>
    </source>
</evidence>
<evidence type="ECO:0000256" key="6">
    <source>
        <dbReference type="ARBA" id="ARBA00022679"/>
    </source>
</evidence>
<dbReference type="InterPro" id="IPR029044">
    <property type="entry name" value="Nucleotide-diphossugar_trans"/>
</dbReference>
<keyword evidence="6" id="KW-0808">Transferase</keyword>
<accession>M3XKN3</accession>
<evidence type="ECO:0000256" key="9">
    <source>
        <dbReference type="ARBA" id="ARBA00023136"/>
    </source>
</evidence>
<dbReference type="Pfam" id="PF04572">
    <property type="entry name" value="Gb3_synth"/>
    <property type="match status" value="1"/>
</dbReference>
<comment type="catalytic activity">
    <reaction evidence="17">
        <text>a beta-D-Gal-(1&lt;-&gt;1')-ceramide + UDP-alpha-D-galactose = alpha-D-Gal-(1-&gt;4)-beta-D-Gal-(1&lt;-&gt;1')-Cer + UDP + H(+)</text>
        <dbReference type="Rhea" id="RHEA:60044"/>
        <dbReference type="ChEBI" id="CHEBI:15378"/>
        <dbReference type="ChEBI" id="CHEBI:58223"/>
        <dbReference type="ChEBI" id="CHEBI:66914"/>
        <dbReference type="ChEBI" id="CHEBI:143593"/>
        <dbReference type="ChEBI" id="CHEBI:143594"/>
    </reaction>
    <physiologicalReaction direction="left-to-right" evidence="17">
        <dbReference type="Rhea" id="RHEA:60045"/>
    </physiologicalReaction>
</comment>
<evidence type="ECO:0000313" key="22">
    <source>
        <dbReference type="Proteomes" id="UP000008672"/>
    </source>
</evidence>
<evidence type="ECO:0000256" key="5">
    <source>
        <dbReference type="ARBA" id="ARBA00022676"/>
    </source>
</evidence>
<dbReference type="GO" id="GO:0000139">
    <property type="term" value="C:Golgi membrane"/>
    <property type="evidence" value="ECO:0007669"/>
    <property type="project" value="UniProtKB-SubCell"/>
</dbReference>
<evidence type="ECO:0000256" key="16">
    <source>
        <dbReference type="ARBA" id="ARBA00048195"/>
    </source>
</evidence>
<dbReference type="Gene3D" id="3.90.550.20">
    <property type="match status" value="1"/>
</dbReference>
<keyword evidence="5" id="KW-0328">Glycosyltransferase</keyword>
<dbReference type="InterPro" id="IPR007577">
    <property type="entry name" value="GlycoTrfase_DXD_sugar-bd_CS"/>
</dbReference>
<evidence type="ECO:0000256" key="18">
    <source>
        <dbReference type="SAM" id="MobiDB-lite"/>
    </source>
</evidence>
<dbReference type="Ensembl" id="ENSLACT00000026669.1">
    <property type="protein sequence ID" value="ENSLACP00000023289.1"/>
    <property type="gene ID" value="ENSLACG00000022612.1"/>
</dbReference>
<evidence type="ECO:0000256" key="13">
    <source>
        <dbReference type="ARBA" id="ARBA00041849"/>
    </source>
</evidence>
<dbReference type="OMA" id="VQFRSIN"/>
<evidence type="ECO:0000256" key="2">
    <source>
        <dbReference type="ARBA" id="ARBA00004934"/>
    </source>
</evidence>
<keyword evidence="7" id="KW-0333">Golgi apparatus</keyword>
<organism evidence="21 22">
    <name type="scientific">Latimeria chalumnae</name>
    <name type="common">Coelacanth</name>
    <dbReference type="NCBI Taxonomy" id="7897"/>
    <lineage>
        <taxon>Eukaryota</taxon>
        <taxon>Metazoa</taxon>
        <taxon>Chordata</taxon>
        <taxon>Craniata</taxon>
        <taxon>Vertebrata</taxon>
        <taxon>Euteleostomi</taxon>
        <taxon>Coelacanthiformes</taxon>
        <taxon>Coelacanthidae</taxon>
        <taxon>Latimeria</taxon>
    </lineage>
</organism>
<comment type="pathway">
    <text evidence="2">Glycolipid biosynthesis.</text>
</comment>
<dbReference type="InterPro" id="IPR051981">
    <property type="entry name" value="Glycosyltransf_32"/>
</dbReference>
<evidence type="ECO:0000256" key="15">
    <source>
        <dbReference type="ARBA" id="ARBA00043186"/>
    </source>
</evidence>
<dbReference type="GO" id="GO:0006688">
    <property type="term" value="P:glycosphingolipid biosynthetic process"/>
    <property type="evidence" value="ECO:0007669"/>
    <property type="project" value="TreeGrafter"/>
</dbReference>
<dbReference type="OrthoDB" id="409543at2759"/>
<dbReference type="HOGENOM" id="CLU_049512_2_0_1"/>
<feature type="signal peptide" evidence="19">
    <location>
        <begin position="1"/>
        <end position="21"/>
    </location>
</feature>